<accession>A0A9P8FWM1</accession>
<evidence type="ECO:0000313" key="3">
    <source>
        <dbReference type="Proteomes" id="UP000729357"/>
    </source>
</evidence>
<reference evidence="2" key="2">
    <citation type="submission" date="2021-08" db="EMBL/GenBank/DDBJ databases">
        <authorList>
            <person name="Gostincar C."/>
            <person name="Sun X."/>
            <person name="Song Z."/>
            <person name="Gunde-Cimerman N."/>
        </authorList>
    </citation>
    <scope>NUCLEOTIDE SEQUENCE</scope>
    <source>
        <strain evidence="2">EXF-9298</strain>
    </source>
</reference>
<keyword evidence="3" id="KW-1185">Reference proteome</keyword>
<name>A0A9P8FWM1_AURME</name>
<evidence type="ECO:0000313" key="2">
    <source>
        <dbReference type="EMBL" id="KAG9984980.1"/>
    </source>
</evidence>
<dbReference type="EMBL" id="JAHFXS010000436">
    <property type="protein sequence ID" value="KAG9984980.1"/>
    <property type="molecule type" value="Genomic_DNA"/>
</dbReference>
<feature type="non-terminal residue" evidence="2">
    <location>
        <position position="1"/>
    </location>
</feature>
<sequence length="93" mass="10546">MGSTDLPCDNKKREQGEPETPMTAIKYPPTAVACRDLTSDVQSINEEEEQRKLREECMAWLEENRKWLDISESCTSIIPALTSEGLKSQSEIK</sequence>
<evidence type="ECO:0000256" key="1">
    <source>
        <dbReference type="SAM" id="MobiDB-lite"/>
    </source>
</evidence>
<proteinExistence type="predicted"/>
<organism evidence="2 3">
    <name type="scientific">Aureobasidium melanogenum</name>
    <name type="common">Aureobasidium pullulans var. melanogenum</name>
    <dbReference type="NCBI Taxonomy" id="46634"/>
    <lineage>
        <taxon>Eukaryota</taxon>
        <taxon>Fungi</taxon>
        <taxon>Dikarya</taxon>
        <taxon>Ascomycota</taxon>
        <taxon>Pezizomycotina</taxon>
        <taxon>Dothideomycetes</taxon>
        <taxon>Dothideomycetidae</taxon>
        <taxon>Dothideales</taxon>
        <taxon>Saccotheciaceae</taxon>
        <taxon>Aureobasidium</taxon>
    </lineage>
</organism>
<reference evidence="2" key="1">
    <citation type="journal article" date="2021" name="J Fungi (Basel)">
        <title>Virulence traits and population genomics of the black yeast Aureobasidium melanogenum.</title>
        <authorList>
            <person name="Cernosa A."/>
            <person name="Sun X."/>
            <person name="Gostincar C."/>
            <person name="Fang C."/>
            <person name="Gunde-Cimerman N."/>
            <person name="Song Z."/>
        </authorList>
    </citation>
    <scope>NUCLEOTIDE SEQUENCE</scope>
    <source>
        <strain evidence="2">EXF-9298</strain>
    </source>
</reference>
<comment type="caution">
    <text evidence="2">The sequence shown here is derived from an EMBL/GenBank/DDBJ whole genome shotgun (WGS) entry which is preliminary data.</text>
</comment>
<feature type="region of interest" description="Disordered" evidence="1">
    <location>
        <begin position="1"/>
        <end position="25"/>
    </location>
</feature>
<dbReference type="Proteomes" id="UP000729357">
    <property type="component" value="Unassembled WGS sequence"/>
</dbReference>
<gene>
    <name evidence="2" type="ORF">KCU98_g5038</name>
</gene>
<dbReference type="AlphaFoldDB" id="A0A9P8FWM1"/>
<protein>
    <submittedName>
        <fullName evidence="2">Uncharacterized protein</fullName>
    </submittedName>
</protein>